<dbReference type="PROSITE" id="PS51257">
    <property type="entry name" value="PROKAR_LIPOPROTEIN"/>
    <property type="match status" value="1"/>
</dbReference>
<reference evidence="3 4" key="1">
    <citation type="submission" date="2023-12" db="EMBL/GenBank/DDBJ databases">
        <title>Thiobacillus sedimentum sp. nov., a chemolithoautotrophic sulfur-oxidizing bacterium isolated from freshwater sediment.</title>
        <authorList>
            <person name="Luo J."/>
            <person name="Dai C."/>
        </authorList>
    </citation>
    <scope>NUCLEOTIDE SEQUENCE [LARGE SCALE GENOMIC DNA]</scope>
    <source>
        <strain evidence="3 4">SCUT-2</strain>
    </source>
</reference>
<proteinExistence type="predicted"/>
<feature type="signal peptide" evidence="2">
    <location>
        <begin position="1"/>
        <end position="25"/>
    </location>
</feature>
<gene>
    <name evidence="3" type="ORF">VA613_14580</name>
</gene>
<dbReference type="RefSeq" id="WP_324779744.1">
    <property type="nucleotide sequence ID" value="NZ_CP141769.1"/>
</dbReference>
<protein>
    <recommendedName>
        <fullName evidence="5">EF-hand domain-containing protein</fullName>
    </recommendedName>
</protein>
<dbReference type="EMBL" id="CP141769">
    <property type="protein sequence ID" value="WRS39211.1"/>
    <property type="molecule type" value="Genomic_DNA"/>
</dbReference>
<sequence>MKSTPKTVSLATLILACLGATAAHAHTGWAPHSPGTLMHRSDASAAQIEARQAQQGQRIRAGLRDGSLTPSEFRRLMAEQRDIAAMKHDFHADGVLDGREFRRLNRALDDAGQAIWRERHDGQVRTAYKAPRFE</sequence>
<name>A0ABZ1CII3_9PROT</name>
<keyword evidence="2" id="KW-0732">Signal</keyword>
<feature type="region of interest" description="Disordered" evidence="1">
    <location>
        <begin position="38"/>
        <end position="65"/>
    </location>
</feature>
<keyword evidence="4" id="KW-1185">Reference proteome</keyword>
<organism evidence="3 4">
    <name type="scientific">Thiobacillus sedimenti</name>
    <dbReference type="NCBI Taxonomy" id="3110231"/>
    <lineage>
        <taxon>Bacteria</taxon>
        <taxon>Pseudomonadati</taxon>
        <taxon>Pseudomonadota</taxon>
        <taxon>Betaproteobacteria</taxon>
        <taxon>Nitrosomonadales</taxon>
        <taxon>Thiobacillaceae</taxon>
        <taxon>Thiobacillus</taxon>
    </lineage>
</organism>
<evidence type="ECO:0000256" key="2">
    <source>
        <dbReference type="SAM" id="SignalP"/>
    </source>
</evidence>
<feature type="compositionally biased region" description="Low complexity" evidence="1">
    <location>
        <begin position="45"/>
        <end position="60"/>
    </location>
</feature>
<evidence type="ECO:0008006" key="5">
    <source>
        <dbReference type="Google" id="ProtNLM"/>
    </source>
</evidence>
<feature type="chain" id="PRO_5046016858" description="EF-hand domain-containing protein" evidence="2">
    <location>
        <begin position="26"/>
        <end position="134"/>
    </location>
</feature>
<dbReference type="Proteomes" id="UP001334732">
    <property type="component" value="Chromosome"/>
</dbReference>
<evidence type="ECO:0000256" key="1">
    <source>
        <dbReference type="SAM" id="MobiDB-lite"/>
    </source>
</evidence>
<accession>A0ABZ1CII3</accession>
<evidence type="ECO:0000313" key="3">
    <source>
        <dbReference type="EMBL" id="WRS39211.1"/>
    </source>
</evidence>
<evidence type="ECO:0000313" key="4">
    <source>
        <dbReference type="Proteomes" id="UP001334732"/>
    </source>
</evidence>